<evidence type="ECO:0008006" key="3">
    <source>
        <dbReference type="Google" id="ProtNLM"/>
    </source>
</evidence>
<evidence type="ECO:0000313" key="2">
    <source>
        <dbReference type="Proteomes" id="UP000000763"/>
    </source>
</evidence>
<organism evidence="1 2">
    <name type="scientific">Oryza sativa subsp. japonica</name>
    <name type="common">Rice</name>
    <dbReference type="NCBI Taxonomy" id="39947"/>
    <lineage>
        <taxon>Eukaryota</taxon>
        <taxon>Viridiplantae</taxon>
        <taxon>Streptophyta</taxon>
        <taxon>Embryophyta</taxon>
        <taxon>Tracheophyta</taxon>
        <taxon>Spermatophyta</taxon>
        <taxon>Magnoliopsida</taxon>
        <taxon>Liliopsida</taxon>
        <taxon>Poales</taxon>
        <taxon>Poaceae</taxon>
        <taxon>BOP clade</taxon>
        <taxon>Oryzoideae</taxon>
        <taxon>Oryzeae</taxon>
        <taxon>Oryzinae</taxon>
        <taxon>Oryza</taxon>
        <taxon>Oryza sativa</taxon>
    </lineage>
</organism>
<protein>
    <recommendedName>
        <fullName evidence="3">Reverse transcriptase zinc-binding domain-containing protein</fullName>
    </recommendedName>
</protein>
<gene>
    <name evidence="1" type="ordered locus">LOC_Os11g18330</name>
</gene>
<reference evidence="2" key="2">
    <citation type="journal article" date="2008" name="Nucleic Acids Res.">
        <title>The rice annotation project database (RAP-DB): 2008 update.</title>
        <authorList>
            <consortium name="The rice annotation project (RAP)"/>
        </authorList>
    </citation>
    <scope>GENOME REANNOTATION</scope>
    <source>
        <strain evidence="2">cv. Nipponbare</strain>
    </source>
</reference>
<evidence type="ECO:0000313" key="1">
    <source>
        <dbReference type="EMBL" id="AAX96850.1"/>
    </source>
</evidence>
<accession>Q2R6Z7</accession>
<reference evidence="2" key="1">
    <citation type="journal article" date="2005" name="Nature">
        <title>The map-based sequence of the rice genome.</title>
        <authorList>
            <consortium name="International rice genome sequencing project (IRGSP)"/>
            <person name="Matsumoto T."/>
            <person name="Wu J."/>
            <person name="Kanamori H."/>
            <person name="Katayose Y."/>
            <person name="Fujisawa M."/>
            <person name="Namiki N."/>
            <person name="Mizuno H."/>
            <person name="Yamamoto K."/>
            <person name="Antonio B.A."/>
            <person name="Baba T."/>
            <person name="Sakata K."/>
            <person name="Nagamura Y."/>
            <person name="Aoki H."/>
            <person name="Arikawa K."/>
            <person name="Arita K."/>
            <person name="Bito T."/>
            <person name="Chiden Y."/>
            <person name="Fujitsuka N."/>
            <person name="Fukunaka R."/>
            <person name="Hamada M."/>
            <person name="Harada C."/>
            <person name="Hayashi A."/>
            <person name="Hijishita S."/>
            <person name="Honda M."/>
            <person name="Hosokawa S."/>
            <person name="Ichikawa Y."/>
            <person name="Idonuma A."/>
            <person name="Iijima M."/>
            <person name="Ikeda M."/>
            <person name="Ikeno M."/>
            <person name="Ito K."/>
            <person name="Ito S."/>
            <person name="Ito T."/>
            <person name="Ito Y."/>
            <person name="Ito Y."/>
            <person name="Iwabuchi A."/>
            <person name="Kamiya K."/>
            <person name="Karasawa W."/>
            <person name="Kurita K."/>
            <person name="Katagiri S."/>
            <person name="Kikuta A."/>
            <person name="Kobayashi H."/>
            <person name="Kobayashi N."/>
            <person name="Machita K."/>
            <person name="Maehara T."/>
            <person name="Masukawa M."/>
            <person name="Mizubayashi T."/>
            <person name="Mukai Y."/>
            <person name="Nagasaki H."/>
            <person name="Nagata Y."/>
            <person name="Naito S."/>
            <person name="Nakashima M."/>
            <person name="Nakama Y."/>
            <person name="Nakamichi Y."/>
            <person name="Nakamura M."/>
            <person name="Meguro A."/>
            <person name="Negishi M."/>
            <person name="Ohta I."/>
            <person name="Ohta T."/>
            <person name="Okamoto M."/>
            <person name="Ono N."/>
            <person name="Saji S."/>
            <person name="Sakaguchi M."/>
            <person name="Sakai K."/>
            <person name="Shibata M."/>
            <person name="Shimokawa T."/>
            <person name="Song J."/>
            <person name="Takazaki Y."/>
            <person name="Terasawa K."/>
            <person name="Tsugane M."/>
            <person name="Tsuji K."/>
            <person name="Ueda S."/>
            <person name="Waki K."/>
            <person name="Yamagata H."/>
            <person name="Yamamoto M."/>
            <person name="Yamamoto S."/>
            <person name="Yamane H."/>
            <person name="Yoshiki S."/>
            <person name="Yoshihara R."/>
            <person name="Yukawa K."/>
            <person name="Zhong H."/>
            <person name="Yano M."/>
            <person name="Yuan Q."/>
            <person name="Ouyang S."/>
            <person name="Liu J."/>
            <person name="Jones K.M."/>
            <person name="Gansberger K."/>
            <person name="Moffat K."/>
            <person name="Hill J."/>
            <person name="Bera J."/>
            <person name="Fadrosh D."/>
            <person name="Jin S."/>
            <person name="Johri S."/>
            <person name="Kim M."/>
            <person name="Overton L."/>
            <person name="Reardon M."/>
            <person name="Tsitrin T."/>
            <person name="Vuong H."/>
            <person name="Weaver B."/>
            <person name="Ciecko A."/>
            <person name="Tallon L."/>
            <person name="Jackson J."/>
            <person name="Pai G."/>
            <person name="Aken S.V."/>
            <person name="Utterback T."/>
            <person name="Reidmuller S."/>
            <person name="Feldblyum T."/>
            <person name="Hsiao J."/>
            <person name="Zismann V."/>
            <person name="Iobst S."/>
            <person name="de Vazeille A.R."/>
            <person name="Buell C.R."/>
            <person name="Ying K."/>
            <person name="Li Y."/>
            <person name="Lu T."/>
            <person name="Huang Y."/>
            <person name="Zhao Q."/>
            <person name="Feng Q."/>
            <person name="Zhang L."/>
            <person name="Zhu J."/>
            <person name="Weng Q."/>
            <person name="Mu J."/>
            <person name="Lu Y."/>
            <person name="Fan D."/>
            <person name="Liu Y."/>
            <person name="Guan J."/>
            <person name="Zhang Y."/>
            <person name="Yu S."/>
            <person name="Liu X."/>
            <person name="Zhang Y."/>
            <person name="Hong G."/>
            <person name="Han B."/>
            <person name="Choisne N."/>
            <person name="Demange N."/>
            <person name="Orjeda G."/>
            <person name="Samain S."/>
            <person name="Cattolico L."/>
            <person name="Pelletier E."/>
            <person name="Couloux A."/>
            <person name="Segurens B."/>
            <person name="Wincker P."/>
            <person name="D'Hont A."/>
            <person name="Scarpelli C."/>
            <person name="Weissenbach J."/>
            <person name="Salanoubat M."/>
            <person name="Quetier F."/>
            <person name="Yu Y."/>
            <person name="Kim H.R."/>
            <person name="Rambo T."/>
            <person name="Currie J."/>
            <person name="Collura K."/>
            <person name="Luo M."/>
            <person name="Yang T."/>
            <person name="Ammiraju J.S.S."/>
            <person name="Engler F."/>
            <person name="Soderlund C."/>
            <person name="Wing R.A."/>
            <person name="Palmer L.E."/>
            <person name="de la Bastide M."/>
            <person name="Spiegel L."/>
            <person name="Nascimento L."/>
            <person name="Zutavern T."/>
            <person name="O'Shaughnessy A."/>
            <person name="Dike S."/>
            <person name="Dedhia N."/>
            <person name="Preston R."/>
            <person name="Balija V."/>
            <person name="McCombie W.R."/>
            <person name="Chow T."/>
            <person name="Chen H."/>
            <person name="Chung M."/>
            <person name="Chen C."/>
            <person name="Shaw J."/>
            <person name="Wu H."/>
            <person name="Hsiao K."/>
            <person name="Chao Y."/>
            <person name="Chu M."/>
            <person name="Cheng C."/>
            <person name="Hour A."/>
            <person name="Lee P."/>
            <person name="Lin S."/>
            <person name="Lin Y."/>
            <person name="Liou J."/>
            <person name="Liu S."/>
            <person name="Hsing Y."/>
            <person name="Raghuvanshi S."/>
            <person name="Mohanty A."/>
            <person name="Bharti A.K."/>
            <person name="Gaur A."/>
            <person name="Gupta V."/>
            <person name="Kumar D."/>
            <person name="Ravi V."/>
            <person name="Vij S."/>
            <person name="Kapur A."/>
            <person name="Khurana P."/>
            <person name="Khurana P."/>
            <person name="Khurana J.P."/>
            <person name="Tyagi A.K."/>
            <person name="Gaikwad K."/>
            <person name="Singh A."/>
            <person name="Dalal V."/>
            <person name="Srivastava S."/>
            <person name="Dixit A."/>
            <person name="Pal A.K."/>
            <person name="Ghazi I.A."/>
            <person name="Yadav M."/>
            <person name="Pandit A."/>
            <person name="Bhargava A."/>
            <person name="Sureshbabu K."/>
            <person name="Batra K."/>
            <person name="Sharma T.R."/>
            <person name="Mohapatra T."/>
            <person name="Singh N.K."/>
            <person name="Messing J."/>
            <person name="Nelson A.B."/>
            <person name="Fuks G."/>
            <person name="Kavchok S."/>
            <person name="Keizer G."/>
            <person name="Linton E."/>
            <person name="Llaca V."/>
            <person name="Song R."/>
            <person name="Tanyolac B."/>
            <person name="Young S."/>
            <person name="Ho-Il K."/>
            <person name="Hahn J.H."/>
            <person name="Sangsakoo G."/>
            <person name="Vanavichit A."/>
            <person name="de Mattos Luiz.A.T."/>
            <person name="Zimmer P.D."/>
            <person name="Malone G."/>
            <person name="Dellagostin O."/>
            <person name="de Oliveira A.C."/>
            <person name="Bevan M."/>
            <person name="Bancroft I."/>
            <person name="Minx P."/>
            <person name="Cordum H."/>
            <person name="Wilson R."/>
            <person name="Cheng Z."/>
            <person name="Jin W."/>
            <person name="Jiang J."/>
            <person name="Leong S.A."/>
            <person name="Iwama H."/>
            <person name="Gojobori T."/>
            <person name="Itoh T."/>
            <person name="Niimura Y."/>
            <person name="Fujii Y."/>
            <person name="Habara T."/>
            <person name="Sakai H."/>
            <person name="Sato Y."/>
            <person name="Wilson G."/>
            <person name="Kumar K."/>
            <person name="McCouch S."/>
            <person name="Juretic N."/>
            <person name="Hoen D."/>
            <person name="Wright S."/>
            <person name="Bruskiewich R."/>
            <person name="Bureau T."/>
            <person name="Miyao A."/>
            <person name="Hirochika H."/>
            <person name="Nishikawa T."/>
            <person name="Kadowaki K."/>
            <person name="Sugiura M."/>
            <person name="Burr B."/>
            <person name="Sasaki T."/>
        </authorList>
    </citation>
    <scope>NUCLEOTIDE SEQUENCE [LARGE SCALE GENOMIC DNA]</scope>
    <source>
        <strain evidence="2">cv. Nipponbare</strain>
    </source>
</reference>
<sequence length="60" mass="6952">MGALPWSDWVKKGLENLGVVSTMICCYREKTFIHLFFQCPFSSQCWAQFGIVWDVSLAFE</sequence>
<dbReference type="EMBL" id="AC135562">
    <property type="protein sequence ID" value="AAX96850.1"/>
    <property type="molecule type" value="Genomic_DNA"/>
</dbReference>
<dbReference type="AlphaFoldDB" id="Q2R6Z7"/>
<dbReference type="Proteomes" id="UP000000763">
    <property type="component" value="Chromosome 11"/>
</dbReference>
<name>Q2R6Z7_ORYSJ</name>
<proteinExistence type="predicted"/>